<organism evidence="1 2">
    <name type="scientific">Albidovulum inexpectatum</name>
    <dbReference type="NCBI Taxonomy" id="196587"/>
    <lineage>
        <taxon>Bacteria</taxon>
        <taxon>Pseudomonadati</taxon>
        <taxon>Pseudomonadota</taxon>
        <taxon>Alphaproteobacteria</taxon>
        <taxon>Rhodobacterales</taxon>
        <taxon>Paracoccaceae</taxon>
        <taxon>Albidovulum</taxon>
    </lineage>
</organism>
<dbReference type="AlphaFoldDB" id="A0A2S5JD15"/>
<evidence type="ECO:0000313" key="2">
    <source>
        <dbReference type="Proteomes" id="UP000239736"/>
    </source>
</evidence>
<evidence type="ECO:0000313" key="1">
    <source>
        <dbReference type="EMBL" id="PPB79361.1"/>
    </source>
</evidence>
<dbReference type="Proteomes" id="UP000239736">
    <property type="component" value="Unassembled WGS sequence"/>
</dbReference>
<dbReference type="EMBL" id="PRDS01000023">
    <property type="protein sequence ID" value="PPB79361.1"/>
    <property type="molecule type" value="Genomic_DNA"/>
</dbReference>
<reference evidence="1 2" key="1">
    <citation type="submission" date="2018-01" db="EMBL/GenBank/DDBJ databases">
        <title>Genomic Encyclopedia of Archaeal and Bacterial Type Strains, Phase II (KMG-II): from individual species to whole genera.</title>
        <authorList>
            <person name="Goeker M."/>
        </authorList>
    </citation>
    <scope>NUCLEOTIDE SEQUENCE [LARGE SCALE GENOMIC DNA]</scope>
    <source>
        <strain evidence="1 2">DSM 12048</strain>
    </source>
</reference>
<gene>
    <name evidence="1" type="ORF">LV82_02969</name>
</gene>
<comment type="caution">
    <text evidence="1">The sequence shown here is derived from an EMBL/GenBank/DDBJ whole genome shotgun (WGS) entry which is preliminary data.</text>
</comment>
<sequence>MTVDVSELLAQARLGGDAQALLLQPFPEGRDEGGGARLTGGEPLSRSCAADVCLDLVELGNPAQPLGGNLRAVAVEDLLQLPAGVGPTMRNADRIAALPRGARQPVLAGIAVQLQDAIEALCCDPR</sequence>
<accession>A0A2S5JD15</accession>
<keyword evidence="2" id="KW-1185">Reference proteome</keyword>
<name>A0A2S5JD15_9RHOB</name>
<proteinExistence type="predicted"/>
<protein>
    <submittedName>
        <fullName evidence="1">Uncharacterized protein</fullName>
    </submittedName>
</protein>